<dbReference type="SUPFAM" id="SSF103481">
    <property type="entry name" value="Multidrug resistance efflux transporter EmrE"/>
    <property type="match status" value="2"/>
</dbReference>
<dbReference type="PANTHER" id="PTHR30561">
    <property type="entry name" value="SMR FAMILY PROTON-DEPENDENT DRUG EFFLUX TRANSPORTER SUGE"/>
    <property type="match status" value="1"/>
</dbReference>
<feature type="transmembrane region" description="Helical" evidence="13">
    <location>
        <begin position="66"/>
        <end position="84"/>
    </location>
</feature>
<feature type="transmembrane region" description="Helical" evidence="13">
    <location>
        <begin position="152"/>
        <end position="171"/>
    </location>
</feature>
<dbReference type="PANTHER" id="PTHR30561:SF1">
    <property type="entry name" value="MULTIDRUG TRANSPORTER EMRE"/>
    <property type="match status" value="1"/>
</dbReference>
<evidence type="ECO:0000256" key="5">
    <source>
        <dbReference type="ARBA" id="ARBA00022516"/>
    </source>
</evidence>
<dbReference type="OrthoDB" id="157232at2"/>
<dbReference type="RefSeq" id="WP_112880716.1">
    <property type="nucleotide sequence ID" value="NZ_QLUW01000001.1"/>
</dbReference>
<dbReference type="GO" id="GO:0022857">
    <property type="term" value="F:transmembrane transporter activity"/>
    <property type="evidence" value="ECO:0007669"/>
    <property type="project" value="InterPro"/>
</dbReference>
<feature type="transmembrane region" description="Helical" evidence="13">
    <location>
        <begin position="6"/>
        <end position="28"/>
    </location>
</feature>
<comment type="subcellular location">
    <subcellularLocation>
        <location evidence="1">Cell membrane</location>
        <topology evidence="1">Multi-pass membrane protein</topology>
    </subcellularLocation>
</comment>
<evidence type="ECO:0000313" key="15">
    <source>
        <dbReference type="EMBL" id="RAP77592.1"/>
    </source>
</evidence>
<evidence type="ECO:0000256" key="6">
    <source>
        <dbReference type="ARBA" id="ARBA00022519"/>
    </source>
</evidence>
<keyword evidence="8 13" id="KW-0812">Transmembrane</keyword>
<organism evidence="15 16">
    <name type="scientific">Paenibacillus montanisoli</name>
    <dbReference type="NCBI Taxonomy" id="2081970"/>
    <lineage>
        <taxon>Bacteria</taxon>
        <taxon>Bacillati</taxon>
        <taxon>Bacillota</taxon>
        <taxon>Bacilli</taxon>
        <taxon>Bacillales</taxon>
        <taxon>Paenibacillaceae</taxon>
        <taxon>Paenibacillus</taxon>
    </lineage>
</organism>
<comment type="similarity">
    <text evidence="2">Belongs to the EamA transporter family.</text>
</comment>
<evidence type="ECO:0000256" key="11">
    <source>
        <dbReference type="ARBA" id="ARBA00023098"/>
    </source>
</evidence>
<keyword evidence="5" id="KW-0444">Lipid biosynthesis</keyword>
<evidence type="ECO:0000313" key="16">
    <source>
        <dbReference type="Proteomes" id="UP000249260"/>
    </source>
</evidence>
<keyword evidence="6" id="KW-0997">Cell inner membrane</keyword>
<protein>
    <recommendedName>
        <fullName evidence="14">EamA domain-containing protein</fullName>
    </recommendedName>
</protein>
<evidence type="ECO:0000256" key="8">
    <source>
        <dbReference type="ARBA" id="ARBA00022692"/>
    </source>
</evidence>
<feature type="transmembrane region" description="Helical" evidence="13">
    <location>
        <begin position="122"/>
        <end position="140"/>
    </location>
</feature>
<evidence type="ECO:0000256" key="10">
    <source>
        <dbReference type="ARBA" id="ARBA00022989"/>
    </source>
</evidence>
<reference evidence="15 16" key="1">
    <citation type="submission" date="2018-06" db="EMBL/GenBank/DDBJ databases">
        <title>Paenibacillus montanisoli sp. nov., isolated from mountain area soil.</title>
        <authorList>
            <person name="Wu M."/>
        </authorList>
    </citation>
    <scope>NUCLEOTIDE SEQUENCE [LARGE SCALE GENOMIC DNA]</scope>
    <source>
        <strain evidence="15 16">RA17</strain>
    </source>
</reference>
<sequence>MNANEMLLFSILLVIASGMINAICGFFTKRSGDKNVFLGSMIAIASIPLTPHLLMELSAKRLPAAAYLLFALSMLIEGINGLLLARAYKFGDLSQVYPIMRGTGVTFTPIVGVLFLGESLTVWGWLGIAGIVAGIFLLSGWKPRSKAEPLSLKPVLFAFLVGLCITGYTIVDKMALKYISPLSLLQIGNFGFVLVFLPTLFRWKLVRAEFAVNWKFIALAALFAPSSYLLFLFAMDMAPVSHLAPIREIGTVFAALLGVWLLKERQGWKRIASAAMIVGGICLIGIVG</sequence>
<dbReference type="GO" id="GO:0009103">
    <property type="term" value="P:lipopolysaccharide biosynthetic process"/>
    <property type="evidence" value="ECO:0007669"/>
    <property type="project" value="UniProtKB-KW"/>
</dbReference>
<keyword evidence="12 13" id="KW-0472">Membrane</keyword>
<feature type="transmembrane region" description="Helical" evidence="13">
    <location>
        <begin position="35"/>
        <end position="54"/>
    </location>
</feature>
<feature type="domain" description="EamA" evidence="14">
    <location>
        <begin position="9"/>
        <end position="139"/>
    </location>
</feature>
<keyword evidence="16" id="KW-1185">Reference proteome</keyword>
<feature type="transmembrane region" description="Helical" evidence="13">
    <location>
        <begin position="96"/>
        <end position="116"/>
    </location>
</feature>
<dbReference type="InterPro" id="IPR037185">
    <property type="entry name" value="EmrE-like"/>
</dbReference>
<evidence type="ECO:0000256" key="2">
    <source>
        <dbReference type="ARBA" id="ARBA00007362"/>
    </source>
</evidence>
<evidence type="ECO:0000256" key="7">
    <source>
        <dbReference type="ARBA" id="ARBA00022556"/>
    </source>
</evidence>
<dbReference type="Proteomes" id="UP000249260">
    <property type="component" value="Unassembled WGS sequence"/>
</dbReference>
<dbReference type="GO" id="GO:0005886">
    <property type="term" value="C:plasma membrane"/>
    <property type="evidence" value="ECO:0007669"/>
    <property type="project" value="UniProtKB-SubCell"/>
</dbReference>
<keyword evidence="4" id="KW-1003">Cell membrane</keyword>
<name>A0A328U683_9BACL</name>
<evidence type="ECO:0000256" key="1">
    <source>
        <dbReference type="ARBA" id="ARBA00004651"/>
    </source>
</evidence>
<keyword evidence="11" id="KW-0443">Lipid metabolism</keyword>
<feature type="transmembrane region" description="Helical" evidence="13">
    <location>
        <begin position="240"/>
        <end position="262"/>
    </location>
</feature>
<feature type="domain" description="EamA" evidence="14">
    <location>
        <begin position="154"/>
        <end position="285"/>
    </location>
</feature>
<dbReference type="InterPro" id="IPR000620">
    <property type="entry name" value="EamA_dom"/>
</dbReference>
<dbReference type="AlphaFoldDB" id="A0A328U683"/>
<evidence type="ECO:0000256" key="4">
    <source>
        <dbReference type="ARBA" id="ARBA00022475"/>
    </source>
</evidence>
<keyword evidence="9" id="KW-0448">Lipopolysaccharide biosynthesis</keyword>
<feature type="transmembrane region" description="Helical" evidence="13">
    <location>
        <begin position="213"/>
        <end position="234"/>
    </location>
</feature>
<evidence type="ECO:0000259" key="14">
    <source>
        <dbReference type="Pfam" id="PF00892"/>
    </source>
</evidence>
<dbReference type="Gene3D" id="1.10.3730.20">
    <property type="match status" value="2"/>
</dbReference>
<accession>A0A328U683</accession>
<keyword evidence="7" id="KW-0441">Lipid A biosynthesis</keyword>
<keyword evidence="3" id="KW-0813">Transport</keyword>
<evidence type="ECO:0000256" key="13">
    <source>
        <dbReference type="SAM" id="Phobius"/>
    </source>
</evidence>
<dbReference type="Pfam" id="PF00892">
    <property type="entry name" value="EamA"/>
    <property type="match status" value="2"/>
</dbReference>
<evidence type="ECO:0000256" key="9">
    <source>
        <dbReference type="ARBA" id="ARBA00022985"/>
    </source>
</evidence>
<comment type="caution">
    <text evidence="15">The sequence shown here is derived from an EMBL/GenBank/DDBJ whole genome shotgun (WGS) entry which is preliminary data.</text>
</comment>
<gene>
    <name evidence="15" type="ORF">DL346_03700</name>
</gene>
<dbReference type="InterPro" id="IPR000390">
    <property type="entry name" value="Small_drug/metabolite_transptr"/>
</dbReference>
<proteinExistence type="inferred from homology"/>
<evidence type="ECO:0000256" key="3">
    <source>
        <dbReference type="ARBA" id="ARBA00022448"/>
    </source>
</evidence>
<dbReference type="EMBL" id="QLUW01000001">
    <property type="protein sequence ID" value="RAP77592.1"/>
    <property type="molecule type" value="Genomic_DNA"/>
</dbReference>
<evidence type="ECO:0000256" key="12">
    <source>
        <dbReference type="ARBA" id="ARBA00023136"/>
    </source>
</evidence>
<keyword evidence="10 13" id="KW-1133">Transmembrane helix</keyword>
<feature type="transmembrane region" description="Helical" evidence="13">
    <location>
        <begin position="183"/>
        <end position="201"/>
    </location>
</feature>